<dbReference type="GO" id="GO:0003677">
    <property type="term" value="F:DNA binding"/>
    <property type="evidence" value="ECO:0007669"/>
    <property type="project" value="InterPro"/>
</dbReference>
<dbReference type="Proteomes" id="UP000031549">
    <property type="component" value="Unassembled WGS sequence"/>
</dbReference>
<keyword evidence="1" id="KW-0233">DNA recombination</keyword>
<evidence type="ECO:0000313" key="2">
    <source>
        <dbReference type="EMBL" id="NEU71706.1"/>
    </source>
</evidence>
<gene>
    <name evidence="2" type="ORF">PI95_003670</name>
</gene>
<dbReference type="EMBL" id="JTCM02000005">
    <property type="protein sequence ID" value="NEU71706.1"/>
    <property type="molecule type" value="Genomic_DNA"/>
</dbReference>
<name>A0A846H2M0_9CYAN</name>
<accession>A0A846H2M0</accession>
<dbReference type="InterPro" id="IPR013762">
    <property type="entry name" value="Integrase-like_cat_sf"/>
</dbReference>
<organism evidence="2 3">
    <name type="scientific">Hassallia byssoidea VB512170</name>
    <dbReference type="NCBI Taxonomy" id="1304833"/>
    <lineage>
        <taxon>Bacteria</taxon>
        <taxon>Bacillati</taxon>
        <taxon>Cyanobacteriota</taxon>
        <taxon>Cyanophyceae</taxon>
        <taxon>Nostocales</taxon>
        <taxon>Tolypothrichaceae</taxon>
        <taxon>Hassallia</taxon>
    </lineage>
</organism>
<evidence type="ECO:0000313" key="3">
    <source>
        <dbReference type="Proteomes" id="UP000031549"/>
    </source>
</evidence>
<protein>
    <submittedName>
        <fullName evidence="2">Integrase</fullName>
    </submittedName>
</protein>
<dbReference type="SUPFAM" id="SSF56349">
    <property type="entry name" value="DNA breaking-rejoining enzymes"/>
    <property type="match status" value="1"/>
</dbReference>
<reference evidence="2 3" key="1">
    <citation type="journal article" date="2015" name="Genome Announc.">
        <title>Draft Genome Sequence of Cyanobacterium Hassallia byssoidea Strain VB512170, Isolated from Monuments in India.</title>
        <authorList>
            <person name="Singh D."/>
            <person name="Chandrababunaidu M.M."/>
            <person name="Panda A."/>
            <person name="Sen D."/>
            <person name="Bhattacharyya S."/>
            <person name="Adhikary S.P."/>
            <person name="Tripathy S."/>
        </authorList>
    </citation>
    <scope>NUCLEOTIDE SEQUENCE [LARGE SCALE GENOMIC DNA]</scope>
    <source>
        <strain evidence="2 3">VB512170</strain>
    </source>
</reference>
<comment type="caution">
    <text evidence="2">The sequence shown here is derived from an EMBL/GenBank/DDBJ whole genome shotgun (WGS) entry which is preliminary data.</text>
</comment>
<dbReference type="AlphaFoldDB" id="A0A846H2M0"/>
<proteinExistence type="predicted"/>
<dbReference type="GO" id="GO:0006310">
    <property type="term" value="P:DNA recombination"/>
    <property type="evidence" value="ECO:0007669"/>
    <property type="project" value="UniProtKB-KW"/>
</dbReference>
<keyword evidence="3" id="KW-1185">Reference proteome</keyword>
<dbReference type="Gene3D" id="1.10.443.10">
    <property type="entry name" value="Intergrase catalytic core"/>
    <property type="match status" value="1"/>
</dbReference>
<dbReference type="InterPro" id="IPR011010">
    <property type="entry name" value="DNA_brk_join_enz"/>
</dbReference>
<dbReference type="GO" id="GO:0015074">
    <property type="term" value="P:DNA integration"/>
    <property type="evidence" value="ECO:0007669"/>
    <property type="project" value="InterPro"/>
</dbReference>
<feature type="non-terminal residue" evidence="2">
    <location>
        <position position="1"/>
    </location>
</feature>
<sequence length="61" mass="6948">LMSPHRIRHSGITTLLEATSGDVRKAQKVSRHAKLDVLYQYDDNRKKGQEVLTNLLADMID</sequence>
<evidence type="ECO:0000256" key="1">
    <source>
        <dbReference type="ARBA" id="ARBA00023172"/>
    </source>
</evidence>